<dbReference type="GO" id="GO:0071555">
    <property type="term" value="P:cell wall organization"/>
    <property type="evidence" value="ECO:0007669"/>
    <property type="project" value="UniProtKB-KW"/>
</dbReference>
<gene>
    <name evidence="7" type="primary">mltG</name>
    <name evidence="8" type="ORF">SAMN05216283_10770</name>
</gene>
<comment type="function">
    <text evidence="7">Functions as a peptidoglycan terminase that cleaves nascent peptidoglycan strands endolytically to terminate their elongation.</text>
</comment>
<dbReference type="Proteomes" id="UP000198964">
    <property type="component" value="Unassembled WGS sequence"/>
</dbReference>
<evidence type="ECO:0000313" key="9">
    <source>
        <dbReference type="Proteomes" id="UP000198964"/>
    </source>
</evidence>
<dbReference type="Gene3D" id="3.30.1490.480">
    <property type="entry name" value="Endolytic murein transglycosylase"/>
    <property type="match status" value="1"/>
</dbReference>
<keyword evidence="4 7" id="KW-0472">Membrane</keyword>
<evidence type="ECO:0000256" key="4">
    <source>
        <dbReference type="ARBA" id="ARBA00023136"/>
    </source>
</evidence>
<dbReference type="EC" id="4.2.2.29" evidence="7"/>
<keyword evidence="2 7" id="KW-0812">Transmembrane</keyword>
<evidence type="ECO:0000256" key="3">
    <source>
        <dbReference type="ARBA" id="ARBA00022989"/>
    </source>
</evidence>
<evidence type="ECO:0000256" key="7">
    <source>
        <dbReference type="HAMAP-Rule" id="MF_02065"/>
    </source>
</evidence>
<dbReference type="Gene3D" id="3.30.160.60">
    <property type="entry name" value="Classic Zinc Finger"/>
    <property type="match status" value="1"/>
</dbReference>
<keyword evidence="6 7" id="KW-0961">Cell wall biogenesis/degradation</keyword>
<dbReference type="RefSeq" id="WP_093920406.1">
    <property type="nucleotide sequence ID" value="NZ_FONW01000007.1"/>
</dbReference>
<reference evidence="8 9" key="1">
    <citation type="submission" date="2016-10" db="EMBL/GenBank/DDBJ databases">
        <authorList>
            <person name="de Groot N.N."/>
        </authorList>
    </citation>
    <scope>NUCLEOTIDE SEQUENCE [LARGE SCALE GENOMIC DNA]</scope>
    <source>
        <strain evidence="8 9">CGMCC 1.9156</strain>
    </source>
</reference>
<evidence type="ECO:0000313" key="8">
    <source>
        <dbReference type="EMBL" id="SFF47336.1"/>
    </source>
</evidence>
<dbReference type="GO" id="GO:0009252">
    <property type="term" value="P:peptidoglycan biosynthetic process"/>
    <property type="evidence" value="ECO:0007669"/>
    <property type="project" value="UniProtKB-UniRule"/>
</dbReference>
<dbReference type="AlphaFoldDB" id="A0A1I2J327"/>
<dbReference type="CDD" id="cd08010">
    <property type="entry name" value="MltG_like"/>
    <property type="match status" value="1"/>
</dbReference>
<protein>
    <recommendedName>
        <fullName evidence="7">Endolytic murein transglycosylase</fullName>
        <ecNumber evidence="7">4.2.2.29</ecNumber>
    </recommendedName>
    <alternativeName>
        <fullName evidence="7">Peptidoglycan lytic transglycosylase</fullName>
    </alternativeName>
    <alternativeName>
        <fullName evidence="7">Peptidoglycan polymerization terminase</fullName>
    </alternativeName>
</protein>
<sequence length="353" mass="40717">MTLKSNSRIHLFPKLNKGLIIFFAVAFVVAGLRGYQLFQYIFEENVKHPGSITIPREATFQDVLDSLNKQDILINEKAFKWVAKKKEYPELIKPGKYVFDSGMNTNQIVNMLRAGDQKPVSVIFNNLRFIDELAGSVARYIEPDSLTLLTYLNDSTVIDQHGFDPYSFHAMFIPNTYEFYWTTTPEQFVDRMFAEYNRFWNENRKNKAKALGLTPVQVSTIASIVQEETIKANEKPRVAGLYLNRIKRGMLLQADPTIKFAVGDFSIKRVLNKHLEIDSPYNTYIHSGLPPGPINFPEISSIEAVLNAEQHSYIYMCASDEFNGYHNFARTLHEHNKNARRYQQALNANKIWR</sequence>
<evidence type="ECO:0000256" key="2">
    <source>
        <dbReference type="ARBA" id="ARBA00022692"/>
    </source>
</evidence>
<dbReference type="HAMAP" id="MF_02065">
    <property type="entry name" value="MltG"/>
    <property type="match status" value="1"/>
</dbReference>
<dbReference type="EMBL" id="FONW01000007">
    <property type="protein sequence ID" value="SFF47336.1"/>
    <property type="molecule type" value="Genomic_DNA"/>
</dbReference>
<dbReference type="Pfam" id="PF02618">
    <property type="entry name" value="YceG"/>
    <property type="match status" value="1"/>
</dbReference>
<keyword evidence="1 7" id="KW-1003">Cell membrane</keyword>
<comment type="similarity">
    <text evidence="7">Belongs to the transglycosylase MltG family.</text>
</comment>
<feature type="site" description="Important for catalytic activity" evidence="7">
    <location>
        <position position="228"/>
    </location>
</feature>
<keyword evidence="3 7" id="KW-1133">Transmembrane helix</keyword>
<evidence type="ECO:0000256" key="6">
    <source>
        <dbReference type="ARBA" id="ARBA00023316"/>
    </source>
</evidence>
<dbReference type="GO" id="GO:0005886">
    <property type="term" value="C:plasma membrane"/>
    <property type="evidence" value="ECO:0007669"/>
    <property type="project" value="UniProtKB-UniRule"/>
</dbReference>
<dbReference type="STRING" id="655355.SAMN05216283_10770"/>
<dbReference type="InterPro" id="IPR003770">
    <property type="entry name" value="MLTG-like"/>
</dbReference>
<dbReference type="PANTHER" id="PTHR30518:SF2">
    <property type="entry name" value="ENDOLYTIC MUREIN TRANSGLYCOSYLASE"/>
    <property type="match status" value="1"/>
</dbReference>
<dbReference type="NCBIfam" id="TIGR00247">
    <property type="entry name" value="endolytic transglycosylase MltG"/>
    <property type="match status" value="1"/>
</dbReference>
<keyword evidence="9" id="KW-1185">Reference proteome</keyword>
<evidence type="ECO:0000256" key="5">
    <source>
        <dbReference type="ARBA" id="ARBA00023239"/>
    </source>
</evidence>
<name>A0A1I2J327_9BACT</name>
<organism evidence="8 9">
    <name type="scientific">Sunxiuqinia elliptica</name>
    <dbReference type="NCBI Taxonomy" id="655355"/>
    <lineage>
        <taxon>Bacteria</taxon>
        <taxon>Pseudomonadati</taxon>
        <taxon>Bacteroidota</taxon>
        <taxon>Bacteroidia</taxon>
        <taxon>Marinilabiliales</taxon>
        <taxon>Prolixibacteraceae</taxon>
        <taxon>Sunxiuqinia</taxon>
    </lineage>
</organism>
<proteinExistence type="inferred from homology"/>
<dbReference type="PANTHER" id="PTHR30518">
    <property type="entry name" value="ENDOLYTIC MUREIN TRANSGLYCOSYLASE"/>
    <property type="match status" value="1"/>
</dbReference>
<dbReference type="GO" id="GO:0008932">
    <property type="term" value="F:lytic endotransglycosylase activity"/>
    <property type="evidence" value="ECO:0007669"/>
    <property type="project" value="UniProtKB-UniRule"/>
</dbReference>
<accession>A0A1I2J327</accession>
<comment type="catalytic activity">
    <reaction evidence="7">
        <text>a peptidoglycan chain = a peptidoglycan chain with N-acetyl-1,6-anhydromuramyl-[peptide] at the reducing end + a peptidoglycan chain with N-acetylglucosamine at the non-reducing end.</text>
        <dbReference type="EC" id="4.2.2.29"/>
    </reaction>
</comment>
<evidence type="ECO:0000256" key="1">
    <source>
        <dbReference type="ARBA" id="ARBA00022475"/>
    </source>
</evidence>
<keyword evidence="5 7" id="KW-0456">Lyase</keyword>